<feature type="compositionally biased region" description="Basic and acidic residues" evidence="1">
    <location>
        <begin position="114"/>
        <end position="124"/>
    </location>
</feature>
<sequence>MLTSQRIGLRREGNDLVDVMGHAYGGPTAAGQVKPQSNYLGQPTHLNKSPTKVVEPFIKDINIWPVNTEAQNTLSTCIEQSMWSEVSRRAIQTKSLQLDNIEKRHSKSIMSEIRETSDKTKEGEVQGNSQQLIPLSDPTPLNCDASECSKEAEGKTNQWVQDNILRL</sequence>
<dbReference type="AlphaFoldDB" id="A0A0V0GYP1"/>
<accession>A0A0V0GYP1</accession>
<feature type="region of interest" description="Disordered" evidence="1">
    <location>
        <begin position="114"/>
        <end position="139"/>
    </location>
</feature>
<evidence type="ECO:0000256" key="1">
    <source>
        <dbReference type="SAM" id="MobiDB-lite"/>
    </source>
</evidence>
<proteinExistence type="predicted"/>
<organism evidence="2">
    <name type="scientific">Solanum chacoense</name>
    <name type="common">Chaco potato</name>
    <dbReference type="NCBI Taxonomy" id="4108"/>
    <lineage>
        <taxon>Eukaryota</taxon>
        <taxon>Viridiplantae</taxon>
        <taxon>Streptophyta</taxon>
        <taxon>Embryophyta</taxon>
        <taxon>Tracheophyta</taxon>
        <taxon>Spermatophyta</taxon>
        <taxon>Magnoliopsida</taxon>
        <taxon>eudicotyledons</taxon>
        <taxon>Gunneridae</taxon>
        <taxon>Pentapetalae</taxon>
        <taxon>asterids</taxon>
        <taxon>lamiids</taxon>
        <taxon>Solanales</taxon>
        <taxon>Solanaceae</taxon>
        <taxon>Solanoideae</taxon>
        <taxon>Solaneae</taxon>
        <taxon>Solanum</taxon>
    </lineage>
</organism>
<reference evidence="2" key="1">
    <citation type="submission" date="2015-12" db="EMBL/GenBank/DDBJ databases">
        <title>Gene expression during late stages of embryo sac development: a critical building block for successful pollen-pistil interactions.</title>
        <authorList>
            <person name="Liu Y."/>
            <person name="Joly V."/>
            <person name="Sabar M."/>
            <person name="Matton D.P."/>
        </authorList>
    </citation>
    <scope>NUCLEOTIDE SEQUENCE</scope>
</reference>
<evidence type="ECO:0000313" key="2">
    <source>
        <dbReference type="EMBL" id="JAP12315.1"/>
    </source>
</evidence>
<name>A0A0V0GYP1_SOLCH</name>
<feature type="non-terminal residue" evidence="2">
    <location>
        <position position="167"/>
    </location>
</feature>
<dbReference type="EMBL" id="GEDG01029803">
    <property type="protein sequence ID" value="JAP12315.1"/>
    <property type="molecule type" value="Transcribed_RNA"/>
</dbReference>
<protein>
    <submittedName>
        <fullName evidence="2">Putative ovule protein</fullName>
    </submittedName>
</protein>